<sequence>MDLAHGSRYKRDLSARRAHSDTIRERNEELDERRGGDGVRALVRGRLQRDVRYERKREAEHGLDDREDVPDNRPAARDEVVVGHVERVGGGEREPVGGEGVDGADRADVLCDGGRGRVDGELLDDGLFARVVDNVEVRWLAAVRGPDGDAERVEVVVLWVVFEFDAVGDVEPQPATGVRVLQRAHDRVPPLAPRIAARDDRALNQFPLLVVQLPEGLVLAVAHALRVRVGLAAQDFAV</sequence>
<protein>
    <submittedName>
        <fullName evidence="2">Uncharacterized protein</fullName>
    </submittedName>
</protein>
<dbReference type="EMBL" id="NHYE01005656">
    <property type="protein sequence ID" value="PPQ65304.1"/>
    <property type="molecule type" value="Genomic_DNA"/>
</dbReference>
<evidence type="ECO:0000313" key="2">
    <source>
        <dbReference type="EMBL" id="PPQ65304.1"/>
    </source>
</evidence>
<gene>
    <name evidence="2" type="ORF">CVT26_000264</name>
</gene>
<evidence type="ECO:0000313" key="3">
    <source>
        <dbReference type="Proteomes" id="UP000284706"/>
    </source>
</evidence>
<organism evidence="2 3">
    <name type="scientific">Gymnopilus dilepis</name>
    <dbReference type="NCBI Taxonomy" id="231916"/>
    <lineage>
        <taxon>Eukaryota</taxon>
        <taxon>Fungi</taxon>
        <taxon>Dikarya</taxon>
        <taxon>Basidiomycota</taxon>
        <taxon>Agaricomycotina</taxon>
        <taxon>Agaricomycetes</taxon>
        <taxon>Agaricomycetidae</taxon>
        <taxon>Agaricales</taxon>
        <taxon>Agaricineae</taxon>
        <taxon>Hymenogastraceae</taxon>
        <taxon>Gymnopilus</taxon>
    </lineage>
</organism>
<evidence type="ECO:0000256" key="1">
    <source>
        <dbReference type="SAM" id="MobiDB-lite"/>
    </source>
</evidence>
<reference evidence="2 3" key="1">
    <citation type="journal article" date="2018" name="Evol. Lett.">
        <title>Horizontal gene cluster transfer increased hallucinogenic mushroom diversity.</title>
        <authorList>
            <person name="Reynolds H.T."/>
            <person name="Vijayakumar V."/>
            <person name="Gluck-Thaler E."/>
            <person name="Korotkin H.B."/>
            <person name="Matheny P.B."/>
            <person name="Slot J.C."/>
        </authorList>
    </citation>
    <scope>NUCLEOTIDE SEQUENCE [LARGE SCALE GENOMIC DNA]</scope>
    <source>
        <strain evidence="2 3">SRW20</strain>
    </source>
</reference>
<name>A0A409VGC3_9AGAR</name>
<feature type="compositionally biased region" description="Basic and acidic residues" evidence="1">
    <location>
        <begin position="9"/>
        <end position="37"/>
    </location>
</feature>
<keyword evidence="3" id="KW-1185">Reference proteome</keyword>
<dbReference type="Proteomes" id="UP000284706">
    <property type="component" value="Unassembled WGS sequence"/>
</dbReference>
<proteinExistence type="predicted"/>
<dbReference type="InParanoid" id="A0A409VGC3"/>
<feature type="region of interest" description="Disordered" evidence="1">
    <location>
        <begin position="1"/>
        <end position="37"/>
    </location>
</feature>
<accession>A0A409VGC3</accession>
<comment type="caution">
    <text evidence="2">The sequence shown here is derived from an EMBL/GenBank/DDBJ whole genome shotgun (WGS) entry which is preliminary data.</text>
</comment>
<dbReference type="AlphaFoldDB" id="A0A409VGC3"/>